<organism evidence="2 3">
    <name type="scientific">Entomortierella parvispora</name>
    <dbReference type="NCBI Taxonomy" id="205924"/>
    <lineage>
        <taxon>Eukaryota</taxon>
        <taxon>Fungi</taxon>
        <taxon>Fungi incertae sedis</taxon>
        <taxon>Mucoromycota</taxon>
        <taxon>Mortierellomycotina</taxon>
        <taxon>Mortierellomycetes</taxon>
        <taxon>Mortierellales</taxon>
        <taxon>Mortierellaceae</taxon>
        <taxon>Entomortierella</taxon>
    </lineage>
</organism>
<evidence type="ECO:0000313" key="3">
    <source>
        <dbReference type="Proteomes" id="UP000827284"/>
    </source>
</evidence>
<protein>
    <submittedName>
        <fullName evidence="2">Uncharacterized protein</fullName>
    </submittedName>
</protein>
<evidence type="ECO:0000256" key="1">
    <source>
        <dbReference type="SAM" id="MobiDB-lite"/>
    </source>
</evidence>
<reference evidence="2" key="1">
    <citation type="submission" date="2021-11" db="EMBL/GenBank/DDBJ databases">
        <authorList>
            <person name="Herlambang A."/>
            <person name="Guo Y."/>
            <person name="Takashima Y."/>
            <person name="Nishizawa T."/>
        </authorList>
    </citation>
    <scope>NUCLEOTIDE SEQUENCE</scope>
    <source>
        <strain evidence="2">E1425</strain>
    </source>
</reference>
<evidence type="ECO:0000313" key="2">
    <source>
        <dbReference type="EMBL" id="GJJ72962.1"/>
    </source>
</evidence>
<keyword evidence="3" id="KW-1185">Reference proteome</keyword>
<dbReference type="AlphaFoldDB" id="A0A9P3HAX5"/>
<accession>A0A9P3HAX5</accession>
<dbReference type="EMBL" id="BQFW01000007">
    <property type="protein sequence ID" value="GJJ72962.1"/>
    <property type="molecule type" value="Genomic_DNA"/>
</dbReference>
<feature type="region of interest" description="Disordered" evidence="1">
    <location>
        <begin position="1"/>
        <end position="110"/>
    </location>
</feature>
<sequence>MNPNQAQNEEAAAAVGPENPPTGPSHQNGEDMDVVQVVGGADHGSAPQIQFPIESFTIPAPPIDDNDTNDTPMASDTHGHGDQDYQHQGHDEDPNDPPPGLVYHEDPGPA</sequence>
<name>A0A9P3HAX5_9FUNG</name>
<reference evidence="2" key="2">
    <citation type="journal article" date="2022" name="Microbiol. Resour. Announc.">
        <title>Whole-Genome Sequence of Entomortierella parvispora E1425, a Mucoromycotan Fungus Associated with Burkholderiaceae-Related Endosymbiotic Bacteria.</title>
        <authorList>
            <person name="Herlambang A."/>
            <person name="Guo Y."/>
            <person name="Takashima Y."/>
            <person name="Narisawa K."/>
            <person name="Ohta H."/>
            <person name="Nishizawa T."/>
        </authorList>
    </citation>
    <scope>NUCLEOTIDE SEQUENCE</scope>
    <source>
        <strain evidence="2">E1425</strain>
    </source>
</reference>
<feature type="compositionally biased region" description="Low complexity" evidence="1">
    <location>
        <begin position="1"/>
        <end position="14"/>
    </location>
</feature>
<proteinExistence type="predicted"/>
<comment type="caution">
    <text evidence="2">The sequence shown here is derived from an EMBL/GenBank/DDBJ whole genome shotgun (WGS) entry which is preliminary data.</text>
</comment>
<gene>
    <name evidence="2" type="ORF">EMPS_05320</name>
</gene>
<dbReference type="Proteomes" id="UP000827284">
    <property type="component" value="Unassembled WGS sequence"/>
</dbReference>
<feature type="compositionally biased region" description="Basic and acidic residues" evidence="1">
    <location>
        <begin position="77"/>
        <end position="92"/>
    </location>
</feature>